<organism evidence="1">
    <name type="scientific">Bat Coronavirus RlYN17</name>
    <dbReference type="NCBI Taxonomy" id="3018893"/>
    <lineage>
        <taxon>Viruses</taxon>
        <taxon>Riboviria</taxon>
        <taxon>Orthornavirae</taxon>
        <taxon>Pisuviricota</taxon>
        <taxon>Pisoniviricetes</taxon>
        <taxon>Nidovirales</taxon>
        <taxon>Cornidovirineae</taxon>
        <taxon>Coronaviridae</taxon>
        <taxon>Orthocoronavirinae</taxon>
    </lineage>
</organism>
<evidence type="ECO:0000313" key="1">
    <source>
        <dbReference type="EMBL" id="WCC63902.1"/>
    </source>
</evidence>
<protein>
    <submittedName>
        <fullName evidence="1">ORF7a protein</fullName>
    </submittedName>
</protein>
<reference evidence="1" key="1">
    <citation type="submission" date="2023-01" db="EMBL/GenBank/DDBJ databases">
        <title>Panoramic Analysis of Coronaviruses Carried by Representative Bat Species in Southern China to Better Understand the Coronavirus Sphere.</title>
        <authorList>
            <person name="Han Y."/>
            <person name="Xu P."/>
            <person name="Wang Y."/>
            <person name="Zhao W."/>
            <person name="Wang J."/>
            <person name="Jin Q."/>
            <person name="Wu Z."/>
        </authorList>
    </citation>
    <scope>NUCLEOTIDE SEQUENCE</scope>
    <source>
        <strain evidence="1">BtRl-BetaCoV/YN2017-Q321</strain>
    </source>
</reference>
<sequence>MFKLLLAVTLLASGSCFKLQLNAQSYCVSSDLEYCFGLVEPCTGVLVALQQPRNLTVYMCVTLTGVSQREVGTQHVFTLLDPFGRFICNHKVVNETFSTIGWGSRRVVLAIMAKGFNVLPTHTPTICNGGAVLKVPGVSNVVYACLSLQDWPWEYIFRSYSLEPAQQCNLVVRPLTKLPKHYYPKQSGVFARPIRDEL</sequence>
<accession>A0AA49EE73</accession>
<gene>
    <name evidence="1" type="primary">ORF7a</name>
</gene>
<proteinExistence type="predicted"/>
<name>A0AA49EE73_9NIDO</name>
<dbReference type="CDD" id="cd21644">
    <property type="entry name" value="batCoV-HKU9_NS7b"/>
    <property type="match status" value="1"/>
</dbReference>
<dbReference type="PROSITE" id="PS51257">
    <property type="entry name" value="PROKAR_LIPOPROTEIN"/>
    <property type="match status" value="1"/>
</dbReference>
<dbReference type="EMBL" id="OQ175341">
    <property type="protein sequence ID" value="WCC63902.1"/>
    <property type="molecule type" value="Genomic_RNA"/>
</dbReference>
<dbReference type="InterPro" id="IPR044326">
    <property type="entry name" value="NS7b_batCoV-HKU9"/>
</dbReference>